<reference evidence="3" key="1">
    <citation type="journal article" date="2016" name="Insect Biochem. Mol. Biol.">
        <title>Multifaceted biological insights from a draft genome sequence of the tobacco hornworm moth, Manduca sexta.</title>
        <authorList>
            <person name="Kanost M.R."/>
            <person name="Arrese E.L."/>
            <person name="Cao X."/>
            <person name="Chen Y.R."/>
            <person name="Chellapilla S."/>
            <person name="Goldsmith M.R."/>
            <person name="Grosse-Wilde E."/>
            <person name="Heckel D.G."/>
            <person name="Herndon N."/>
            <person name="Jiang H."/>
            <person name="Papanicolaou A."/>
            <person name="Qu J."/>
            <person name="Soulages J.L."/>
            <person name="Vogel H."/>
            <person name="Walters J."/>
            <person name="Waterhouse R.M."/>
            <person name="Ahn S.J."/>
            <person name="Almeida F.C."/>
            <person name="An C."/>
            <person name="Aqrawi P."/>
            <person name="Bretschneider A."/>
            <person name="Bryant W.B."/>
            <person name="Bucks S."/>
            <person name="Chao H."/>
            <person name="Chevignon G."/>
            <person name="Christen J.M."/>
            <person name="Clarke D.F."/>
            <person name="Dittmer N.T."/>
            <person name="Ferguson L.C.F."/>
            <person name="Garavelou S."/>
            <person name="Gordon K.H.J."/>
            <person name="Gunaratna R.T."/>
            <person name="Han Y."/>
            <person name="Hauser F."/>
            <person name="He Y."/>
            <person name="Heidel-Fischer H."/>
            <person name="Hirsh A."/>
            <person name="Hu Y."/>
            <person name="Jiang H."/>
            <person name="Kalra D."/>
            <person name="Klinner C."/>
            <person name="Konig C."/>
            <person name="Kovar C."/>
            <person name="Kroll A.R."/>
            <person name="Kuwar S.S."/>
            <person name="Lee S.L."/>
            <person name="Lehman R."/>
            <person name="Li K."/>
            <person name="Li Z."/>
            <person name="Liang H."/>
            <person name="Lovelace S."/>
            <person name="Lu Z."/>
            <person name="Mansfield J.H."/>
            <person name="McCulloch K.J."/>
            <person name="Mathew T."/>
            <person name="Morton B."/>
            <person name="Muzny D.M."/>
            <person name="Neunemann D."/>
            <person name="Ongeri F."/>
            <person name="Pauchet Y."/>
            <person name="Pu L.L."/>
            <person name="Pyrousis I."/>
            <person name="Rao X.J."/>
            <person name="Redding A."/>
            <person name="Roesel C."/>
            <person name="Sanchez-Gracia A."/>
            <person name="Schaack S."/>
            <person name="Shukla A."/>
            <person name="Tetreau G."/>
            <person name="Wang Y."/>
            <person name="Xiong G.H."/>
            <person name="Traut W."/>
            <person name="Walsh T.K."/>
            <person name="Worley K.C."/>
            <person name="Wu D."/>
            <person name="Wu W."/>
            <person name="Wu Y.Q."/>
            <person name="Zhang X."/>
            <person name="Zou Z."/>
            <person name="Zucker H."/>
            <person name="Briscoe A.D."/>
            <person name="Burmester T."/>
            <person name="Clem R.J."/>
            <person name="Feyereisen R."/>
            <person name="Grimmelikhuijzen C.J.P."/>
            <person name="Hamodrakas S.J."/>
            <person name="Hansson B.S."/>
            <person name="Huguet E."/>
            <person name="Jermiin L.S."/>
            <person name="Lan Q."/>
            <person name="Lehman H.K."/>
            <person name="Lorenzen M."/>
            <person name="Merzendorfer H."/>
            <person name="Michalopoulos I."/>
            <person name="Morton D.B."/>
            <person name="Muthukrishnan S."/>
            <person name="Oakeshott J.G."/>
            <person name="Palmer W."/>
            <person name="Park Y."/>
            <person name="Passarelli A.L."/>
            <person name="Rozas J."/>
            <person name="Schwartz L.M."/>
            <person name="Smith W."/>
            <person name="Southgate A."/>
            <person name="Vilcinskas A."/>
            <person name="Vogt R."/>
            <person name="Wang P."/>
            <person name="Werren J."/>
            <person name="Yu X.Q."/>
            <person name="Zhou J.J."/>
            <person name="Brown S.J."/>
            <person name="Scherer S.E."/>
            <person name="Richards S."/>
            <person name="Blissard G.W."/>
        </authorList>
    </citation>
    <scope>NUCLEOTIDE SEQUENCE</scope>
</reference>
<keyword evidence="1" id="KW-0732">Signal</keyword>
<name>A0A921ZRG2_MANSE</name>
<dbReference type="Pfam" id="PF00379">
    <property type="entry name" value="Chitin_bind_4"/>
    <property type="match status" value="1"/>
</dbReference>
<keyword evidence="4" id="KW-1185">Reference proteome</keyword>
<sequence>FITPDNIQRQENGYLDDEGNLVMDGHYSYTDPDGKEHYVSYHADKNGYRTIKIPEPSIVVAASIDPNIVASLLG</sequence>
<evidence type="ECO:0000256" key="2">
    <source>
        <dbReference type="PROSITE-ProRule" id="PRU00497"/>
    </source>
</evidence>
<proteinExistence type="predicted"/>
<dbReference type="AlphaFoldDB" id="A0A921ZRG2"/>
<gene>
    <name evidence="3" type="ORF">O3G_MSEX013034</name>
</gene>
<dbReference type="GO" id="GO:0042302">
    <property type="term" value="F:structural constituent of cuticle"/>
    <property type="evidence" value="ECO:0007669"/>
    <property type="project" value="UniProtKB-UniRule"/>
</dbReference>
<dbReference type="Proteomes" id="UP000791440">
    <property type="component" value="Unassembled WGS sequence"/>
</dbReference>
<dbReference type="EMBL" id="JH668807">
    <property type="protein sequence ID" value="KAG6462070.1"/>
    <property type="molecule type" value="Genomic_DNA"/>
</dbReference>
<reference evidence="3" key="2">
    <citation type="submission" date="2020-12" db="EMBL/GenBank/DDBJ databases">
        <authorList>
            <person name="Kanost M."/>
        </authorList>
    </citation>
    <scope>NUCLEOTIDE SEQUENCE</scope>
</reference>
<evidence type="ECO:0000256" key="1">
    <source>
        <dbReference type="ARBA" id="ARBA00022729"/>
    </source>
</evidence>
<comment type="caution">
    <text evidence="3">The sequence shown here is derived from an EMBL/GenBank/DDBJ whole genome shotgun (WGS) entry which is preliminary data.</text>
</comment>
<evidence type="ECO:0000313" key="4">
    <source>
        <dbReference type="Proteomes" id="UP000791440"/>
    </source>
</evidence>
<dbReference type="PROSITE" id="PS51155">
    <property type="entry name" value="CHIT_BIND_RR_2"/>
    <property type="match status" value="1"/>
</dbReference>
<dbReference type="EMBL" id="JH668807">
    <property type="protein sequence ID" value="KAG6462069.1"/>
    <property type="molecule type" value="Genomic_DNA"/>
</dbReference>
<dbReference type="InterPro" id="IPR000618">
    <property type="entry name" value="Insect_cuticle"/>
</dbReference>
<protein>
    <submittedName>
        <fullName evidence="3">Uncharacterized protein</fullName>
    </submittedName>
</protein>
<organism evidence="3 4">
    <name type="scientific">Manduca sexta</name>
    <name type="common">Tobacco hawkmoth</name>
    <name type="synonym">Tobacco hornworm</name>
    <dbReference type="NCBI Taxonomy" id="7130"/>
    <lineage>
        <taxon>Eukaryota</taxon>
        <taxon>Metazoa</taxon>
        <taxon>Ecdysozoa</taxon>
        <taxon>Arthropoda</taxon>
        <taxon>Hexapoda</taxon>
        <taxon>Insecta</taxon>
        <taxon>Pterygota</taxon>
        <taxon>Neoptera</taxon>
        <taxon>Endopterygota</taxon>
        <taxon>Lepidoptera</taxon>
        <taxon>Glossata</taxon>
        <taxon>Ditrysia</taxon>
        <taxon>Bombycoidea</taxon>
        <taxon>Sphingidae</taxon>
        <taxon>Sphinginae</taxon>
        <taxon>Sphingini</taxon>
        <taxon>Manduca</taxon>
    </lineage>
</organism>
<accession>A0A921ZRG2</accession>
<keyword evidence="2" id="KW-0193">Cuticle</keyword>
<feature type="non-terminal residue" evidence="3">
    <location>
        <position position="1"/>
    </location>
</feature>
<evidence type="ECO:0000313" key="3">
    <source>
        <dbReference type="EMBL" id="KAG6462069.1"/>
    </source>
</evidence>